<protein>
    <submittedName>
        <fullName evidence="5">OmpH family outer membrane protein</fullName>
    </submittedName>
</protein>
<keyword evidence="3" id="KW-0175">Coiled coil</keyword>
<dbReference type="SMART" id="SM00935">
    <property type="entry name" value="OmpH"/>
    <property type="match status" value="1"/>
</dbReference>
<dbReference type="InterPro" id="IPR005632">
    <property type="entry name" value="Chaperone_Skp"/>
</dbReference>
<feature type="signal peptide" evidence="4">
    <location>
        <begin position="1"/>
        <end position="22"/>
    </location>
</feature>
<gene>
    <name evidence="5" type="ORF">NM125_10530</name>
</gene>
<dbReference type="GO" id="GO:0050821">
    <property type="term" value="P:protein stabilization"/>
    <property type="evidence" value="ECO:0007669"/>
    <property type="project" value="TreeGrafter"/>
</dbReference>
<dbReference type="Gene3D" id="3.30.910.20">
    <property type="entry name" value="Skp domain"/>
    <property type="match status" value="1"/>
</dbReference>
<accession>A0A9X2L4C9</accession>
<keyword evidence="2 4" id="KW-0732">Signal</keyword>
<feature type="coiled-coil region" evidence="3">
    <location>
        <begin position="46"/>
        <end position="106"/>
    </location>
</feature>
<dbReference type="InterPro" id="IPR024930">
    <property type="entry name" value="Skp_dom_sf"/>
</dbReference>
<dbReference type="PANTHER" id="PTHR35089:SF1">
    <property type="entry name" value="CHAPERONE PROTEIN SKP"/>
    <property type="match status" value="1"/>
</dbReference>
<sequence>MRLYKYLFIAALVSGLSQSIWAQEQKIGFYESDYILQQIPEYEGIQQQLDLLSTQWKEQVEEMENEIQQLQEDYEAKEILYTDEIRNQKKQEIAQKKKQKEQYLAQKFGPEGEYFSRQRELLEPIQRQVFTAVRAVAQQQSFDFVFDRSGDIYMVYANNEYNLNDDILLELGIEVEEQ</sequence>
<dbReference type="Proteomes" id="UP001139125">
    <property type="component" value="Unassembled WGS sequence"/>
</dbReference>
<evidence type="ECO:0000256" key="4">
    <source>
        <dbReference type="SAM" id="SignalP"/>
    </source>
</evidence>
<dbReference type="PANTHER" id="PTHR35089">
    <property type="entry name" value="CHAPERONE PROTEIN SKP"/>
    <property type="match status" value="1"/>
</dbReference>
<dbReference type="GO" id="GO:0005829">
    <property type="term" value="C:cytosol"/>
    <property type="evidence" value="ECO:0007669"/>
    <property type="project" value="TreeGrafter"/>
</dbReference>
<evidence type="ECO:0000256" key="3">
    <source>
        <dbReference type="SAM" id="Coils"/>
    </source>
</evidence>
<organism evidence="5 6">
    <name type="scientific">Gracilimonas sediminicola</name>
    <dbReference type="NCBI Taxonomy" id="2952158"/>
    <lineage>
        <taxon>Bacteria</taxon>
        <taxon>Pseudomonadati</taxon>
        <taxon>Balneolota</taxon>
        <taxon>Balneolia</taxon>
        <taxon>Balneolales</taxon>
        <taxon>Balneolaceae</taxon>
        <taxon>Gracilimonas</taxon>
    </lineage>
</organism>
<evidence type="ECO:0000313" key="5">
    <source>
        <dbReference type="EMBL" id="MCP9292012.1"/>
    </source>
</evidence>
<feature type="chain" id="PRO_5040761487" evidence="4">
    <location>
        <begin position="23"/>
        <end position="178"/>
    </location>
</feature>
<keyword evidence="6" id="KW-1185">Reference proteome</keyword>
<dbReference type="EMBL" id="JANDBC010000002">
    <property type="protein sequence ID" value="MCP9292012.1"/>
    <property type="molecule type" value="Genomic_DNA"/>
</dbReference>
<dbReference type="SUPFAM" id="SSF111384">
    <property type="entry name" value="OmpH-like"/>
    <property type="match status" value="1"/>
</dbReference>
<evidence type="ECO:0000313" key="6">
    <source>
        <dbReference type="Proteomes" id="UP001139125"/>
    </source>
</evidence>
<dbReference type="GO" id="GO:0051082">
    <property type="term" value="F:unfolded protein binding"/>
    <property type="evidence" value="ECO:0007669"/>
    <property type="project" value="InterPro"/>
</dbReference>
<evidence type="ECO:0000256" key="2">
    <source>
        <dbReference type="ARBA" id="ARBA00022729"/>
    </source>
</evidence>
<dbReference type="RefSeq" id="WP_255134885.1">
    <property type="nucleotide sequence ID" value="NZ_JANDBC010000002.1"/>
</dbReference>
<proteinExistence type="inferred from homology"/>
<comment type="caution">
    <text evidence="5">The sequence shown here is derived from an EMBL/GenBank/DDBJ whole genome shotgun (WGS) entry which is preliminary data.</text>
</comment>
<comment type="similarity">
    <text evidence="1">Belongs to the Skp family.</text>
</comment>
<dbReference type="Pfam" id="PF03938">
    <property type="entry name" value="OmpH"/>
    <property type="match status" value="1"/>
</dbReference>
<dbReference type="AlphaFoldDB" id="A0A9X2L4C9"/>
<evidence type="ECO:0000256" key="1">
    <source>
        <dbReference type="ARBA" id="ARBA00009091"/>
    </source>
</evidence>
<name>A0A9X2L4C9_9BACT</name>
<reference evidence="5" key="1">
    <citation type="submission" date="2022-06" db="EMBL/GenBank/DDBJ databases">
        <title>Gracilimonas sp. CAU 1638 isolated from sea sediment.</title>
        <authorList>
            <person name="Kim W."/>
        </authorList>
    </citation>
    <scope>NUCLEOTIDE SEQUENCE</scope>
    <source>
        <strain evidence="5">CAU 1638</strain>
    </source>
</reference>